<keyword evidence="1" id="KW-1133">Transmembrane helix</keyword>
<evidence type="ECO:0000313" key="2">
    <source>
        <dbReference type="EMBL" id="MPM09365.1"/>
    </source>
</evidence>
<feature type="transmembrane region" description="Helical" evidence="1">
    <location>
        <begin position="138"/>
        <end position="155"/>
    </location>
</feature>
<accession>A0A644WZM5</accession>
<organism evidence="2">
    <name type="scientific">bioreactor metagenome</name>
    <dbReference type="NCBI Taxonomy" id="1076179"/>
    <lineage>
        <taxon>unclassified sequences</taxon>
        <taxon>metagenomes</taxon>
        <taxon>ecological metagenomes</taxon>
    </lineage>
</organism>
<reference evidence="2" key="1">
    <citation type="submission" date="2019-08" db="EMBL/GenBank/DDBJ databases">
        <authorList>
            <person name="Kucharzyk K."/>
            <person name="Murdoch R.W."/>
            <person name="Higgins S."/>
            <person name="Loffler F."/>
        </authorList>
    </citation>
    <scope>NUCLEOTIDE SEQUENCE</scope>
</reference>
<dbReference type="AlphaFoldDB" id="A0A644WZM5"/>
<proteinExistence type="predicted"/>
<gene>
    <name evidence="2" type="ORF">SDC9_55682</name>
</gene>
<protein>
    <submittedName>
        <fullName evidence="2">Uncharacterized protein</fullName>
    </submittedName>
</protein>
<evidence type="ECO:0000256" key="1">
    <source>
        <dbReference type="SAM" id="Phobius"/>
    </source>
</evidence>
<dbReference type="EMBL" id="VSSQ01001561">
    <property type="protein sequence ID" value="MPM09365.1"/>
    <property type="molecule type" value="Genomic_DNA"/>
</dbReference>
<feature type="transmembrane region" description="Helical" evidence="1">
    <location>
        <begin position="161"/>
        <end position="177"/>
    </location>
</feature>
<sequence length="191" mass="21429">MIKPGNQCNRQRHGVEAGNHIKLHGVLRKALRVGRNINKTIMETSNILTSENREKFTTHLFIANAVILLLFIFFWGFGQMGFVSQGGLFSGITLVKTYYNVNIAGDTKILAIWLLLIPVSSGYMLYCALTGTKRFIKLARILLILGFIPVLTLVLISPFNALGLILSLLLAVSLFFSKRMQTLWNKLFQNA</sequence>
<keyword evidence="1" id="KW-0472">Membrane</keyword>
<keyword evidence="1" id="KW-0812">Transmembrane</keyword>
<name>A0A644WZM5_9ZZZZ</name>
<feature type="transmembrane region" description="Helical" evidence="1">
    <location>
        <begin position="109"/>
        <end position="126"/>
    </location>
</feature>
<feature type="transmembrane region" description="Helical" evidence="1">
    <location>
        <begin position="60"/>
        <end position="78"/>
    </location>
</feature>
<comment type="caution">
    <text evidence="2">The sequence shown here is derived from an EMBL/GenBank/DDBJ whole genome shotgun (WGS) entry which is preliminary data.</text>
</comment>